<dbReference type="RefSeq" id="WP_137337871.1">
    <property type="nucleotide sequence ID" value="NZ_CP040079.1"/>
</dbReference>
<dbReference type="PROSITE" id="PS51257">
    <property type="entry name" value="PROKAR_LIPOPROTEIN"/>
    <property type="match status" value="1"/>
</dbReference>
<protein>
    <submittedName>
        <fullName evidence="1">DUF3443 family protein</fullName>
    </submittedName>
</protein>
<sequence>MFKKCKIEIQRYIVAVTTMGCCVALSACGGGGGGGSSSAPATTSSSSSGNTTSSSNSLPNVAGIIPTGANVLQVSINQASGGYQNVAMASVTICAPGSATSCVTVDNMTVDTGSVGIRINASALSNLTLPGVTNAGGYQAAECQAFITSAVWGAVRLADVSLGGETAHNLPIQVVADAGIPSAPSDCSALPHLPGNGTIGIGYNSQDCGTTCASTSAEYYACPAGEATCGHSKLPLASQVSNPIAGFTTDNNGVIFELPAIPTLGASTVSGAIVFGIGTQTNNSPSGMTVLPVSSQVGTLAATINGVAYPQSLIDSGTGFITFADAGIPICSSGKEFCPASPQTIGVALQGVNGGSTLSETFPVIDASTQAAGSATYVASVSNSTTRVILGLPFFYGRTIAFALTGANTSLGAGPFVAM</sequence>
<accession>A0A4P8J4S0</accession>
<evidence type="ECO:0000313" key="2">
    <source>
        <dbReference type="Proteomes" id="UP000298656"/>
    </source>
</evidence>
<reference evidence="1 2" key="1">
    <citation type="submission" date="2019-05" db="EMBL/GenBank/DDBJ databases">
        <title>Burkholderia sp. DHOD12, isolated from subtropical forest soil.</title>
        <authorList>
            <person name="Gao Z.-H."/>
            <person name="Qiu L.-H."/>
        </authorList>
    </citation>
    <scope>NUCLEOTIDE SEQUENCE [LARGE SCALE GENOMIC DNA]</scope>
    <source>
        <strain evidence="1 2">DHOD12</strain>
    </source>
</reference>
<dbReference type="KEGG" id="tvl:FAZ95_38970"/>
<evidence type="ECO:0000313" key="1">
    <source>
        <dbReference type="EMBL" id="QCP55114.1"/>
    </source>
</evidence>
<dbReference type="EMBL" id="CP040079">
    <property type="protein sequence ID" value="QCP55114.1"/>
    <property type="molecule type" value="Genomic_DNA"/>
</dbReference>
<dbReference type="InterPro" id="IPR021847">
    <property type="entry name" value="DUF3443"/>
</dbReference>
<gene>
    <name evidence="1" type="ORF">FAZ95_38970</name>
</gene>
<dbReference type="Pfam" id="PF11925">
    <property type="entry name" value="DUF3443"/>
    <property type="match status" value="1"/>
</dbReference>
<name>A0A4P8J4S0_9BURK</name>
<dbReference type="OrthoDB" id="5289858at2"/>
<organism evidence="1 2">
    <name type="scientific">Trinickia violacea</name>
    <dbReference type="NCBI Taxonomy" id="2571746"/>
    <lineage>
        <taxon>Bacteria</taxon>
        <taxon>Pseudomonadati</taxon>
        <taxon>Pseudomonadota</taxon>
        <taxon>Betaproteobacteria</taxon>
        <taxon>Burkholderiales</taxon>
        <taxon>Burkholderiaceae</taxon>
        <taxon>Trinickia</taxon>
    </lineage>
</organism>
<dbReference type="AlphaFoldDB" id="A0A4P8J4S0"/>
<proteinExistence type="predicted"/>
<dbReference type="Proteomes" id="UP000298656">
    <property type="component" value="Chromosome 3"/>
</dbReference>
<keyword evidence="2" id="KW-1185">Reference proteome</keyword>